<dbReference type="Gene3D" id="3.90.245.10">
    <property type="entry name" value="Ribonucleoside hydrolase-like"/>
    <property type="match status" value="1"/>
</dbReference>
<dbReference type="InterPro" id="IPR023186">
    <property type="entry name" value="IUNH"/>
</dbReference>
<evidence type="ECO:0000313" key="6">
    <source>
        <dbReference type="Proteomes" id="UP000194641"/>
    </source>
</evidence>
<feature type="signal peptide" evidence="3">
    <location>
        <begin position="1"/>
        <end position="30"/>
    </location>
</feature>
<keyword evidence="3" id="KW-0732">Signal</keyword>
<dbReference type="SUPFAM" id="SSF53590">
    <property type="entry name" value="Nucleoside hydrolase"/>
    <property type="match status" value="1"/>
</dbReference>
<dbReference type="GO" id="GO:0008477">
    <property type="term" value="F:purine nucleosidase activity"/>
    <property type="evidence" value="ECO:0007669"/>
    <property type="project" value="TreeGrafter"/>
</dbReference>
<reference evidence="6" key="1">
    <citation type="submission" date="2014-06" db="EMBL/GenBank/DDBJ databases">
        <authorList>
            <person name="Winans N.J."/>
            <person name="Newell P.D."/>
            <person name="Douglas A.E."/>
        </authorList>
    </citation>
    <scope>NUCLEOTIDE SEQUENCE [LARGE SCALE GENOMIC DNA]</scope>
</reference>
<name>A0A252AET8_9PROT</name>
<accession>A0A252AET8</accession>
<comment type="caution">
    <text evidence="5">The sequence shown here is derived from an EMBL/GenBank/DDBJ whole genome shotgun (WGS) entry which is preliminary data.</text>
</comment>
<dbReference type="GO" id="GO:0005829">
    <property type="term" value="C:cytosol"/>
    <property type="evidence" value="ECO:0007669"/>
    <property type="project" value="TreeGrafter"/>
</dbReference>
<protein>
    <submittedName>
        <fullName evidence="5">Nucleoside hydrolase</fullName>
    </submittedName>
</protein>
<evidence type="ECO:0000313" key="5">
    <source>
        <dbReference type="EMBL" id="OUI88099.1"/>
    </source>
</evidence>
<feature type="chain" id="PRO_5013123721" evidence="3">
    <location>
        <begin position="31"/>
        <end position="371"/>
    </location>
</feature>
<dbReference type="PANTHER" id="PTHR12304">
    <property type="entry name" value="INOSINE-URIDINE PREFERRING NUCLEOSIDE HYDROLASE"/>
    <property type="match status" value="1"/>
</dbReference>
<evidence type="ECO:0000256" key="2">
    <source>
        <dbReference type="ARBA" id="ARBA00023295"/>
    </source>
</evidence>
<dbReference type="PANTHER" id="PTHR12304:SF4">
    <property type="entry name" value="URIDINE NUCLEOSIDASE"/>
    <property type="match status" value="1"/>
</dbReference>
<gene>
    <name evidence="5" type="ORF">HK17_02845</name>
</gene>
<dbReference type="InterPro" id="IPR001910">
    <property type="entry name" value="Inosine/uridine_hydrolase_dom"/>
</dbReference>
<evidence type="ECO:0000256" key="1">
    <source>
        <dbReference type="ARBA" id="ARBA00022801"/>
    </source>
</evidence>
<evidence type="ECO:0000256" key="3">
    <source>
        <dbReference type="SAM" id="SignalP"/>
    </source>
</evidence>
<dbReference type="Proteomes" id="UP000194641">
    <property type="component" value="Unassembled WGS sequence"/>
</dbReference>
<evidence type="ECO:0000259" key="4">
    <source>
        <dbReference type="Pfam" id="PF01156"/>
    </source>
</evidence>
<keyword evidence="1 5" id="KW-0378">Hydrolase</keyword>
<sequence length="371" mass="41187">MKLASFKHFTRACMLAGGLIGSIAPSVVHAETDRMVIFDDDGFALAQWMVLKAPHVKVLGIATVSGDFWQKEATAYALRGLEIANRKDVPVVQGATYPLVNSEKLTDKWEALYGKLVWKGAWMRTWVEKTTQPLPPYHAADVVPDLPWGNPTLKPSAENAAMFMIRMVHQYPGQVSIIECGPMTNLALAQKLDPEFASLAKELVYMGGSLNPRQKLTSSASAQFAREFGNSPRREFNIRFDPEAASITMRAPWKRIVMVPVDPSTETEMSAEFVKDIAAADTPIARIVKRSANNFPLWDEIAAAVWLDPSLIRTSADLYVDVNTMFSAQYGDILSWSEGYQPDVGEQKEKVVLTIDVPRMKALIKDLISKP</sequence>
<dbReference type="EMBL" id="JOPA01000124">
    <property type="protein sequence ID" value="OUI88099.1"/>
    <property type="molecule type" value="Genomic_DNA"/>
</dbReference>
<dbReference type="GO" id="GO:0006152">
    <property type="term" value="P:purine nucleoside catabolic process"/>
    <property type="evidence" value="ECO:0007669"/>
    <property type="project" value="TreeGrafter"/>
</dbReference>
<dbReference type="Pfam" id="PF01156">
    <property type="entry name" value="IU_nuc_hydro"/>
    <property type="match status" value="1"/>
</dbReference>
<proteinExistence type="predicted"/>
<feature type="domain" description="Inosine/uridine-preferring nucleoside hydrolase" evidence="4">
    <location>
        <begin position="40"/>
        <end position="361"/>
    </location>
</feature>
<keyword evidence="2" id="KW-0326">Glycosidase</keyword>
<organism evidence="5 6">
    <name type="scientific">Acetobacter indonesiensis</name>
    <dbReference type="NCBI Taxonomy" id="104101"/>
    <lineage>
        <taxon>Bacteria</taxon>
        <taxon>Pseudomonadati</taxon>
        <taxon>Pseudomonadota</taxon>
        <taxon>Alphaproteobacteria</taxon>
        <taxon>Acetobacterales</taxon>
        <taxon>Acetobacteraceae</taxon>
        <taxon>Acetobacter</taxon>
    </lineage>
</organism>
<dbReference type="RefSeq" id="WP_086660236.1">
    <property type="nucleotide sequence ID" value="NZ_JBJJWX010000020.1"/>
</dbReference>
<dbReference type="AlphaFoldDB" id="A0A252AET8"/>
<dbReference type="InterPro" id="IPR036452">
    <property type="entry name" value="Ribo_hydro-like"/>
</dbReference>